<proteinExistence type="predicted"/>
<dbReference type="AlphaFoldDB" id="A0A7R9KGI9"/>
<reference evidence="7" key="1">
    <citation type="submission" date="2020-11" db="EMBL/GenBank/DDBJ databases">
        <authorList>
            <person name="Tran Van P."/>
        </authorList>
    </citation>
    <scope>NUCLEOTIDE SEQUENCE</scope>
</reference>
<dbReference type="GO" id="GO:0008276">
    <property type="term" value="F:protein methyltransferase activity"/>
    <property type="evidence" value="ECO:0007669"/>
    <property type="project" value="UniProtKB-ARBA"/>
</dbReference>
<dbReference type="InterPro" id="IPR002893">
    <property type="entry name" value="Znf_MYND"/>
</dbReference>
<feature type="domain" description="SET" evidence="5">
    <location>
        <begin position="100"/>
        <end position="235"/>
    </location>
</feature>
<evidence type="ECO:0000313" key="7">
    <source>
        <dbReference type="EMBL" id="CAD7622520.1"/>
    </source>
</evidence>
<dbReference type="Gene3D" id="2.170.270.10">
    <property type="entry name" value="SET domain"/>
    <property type="match status" value="3"/>
</dbReference>
<dbReference type="EMBL" id="OC855714">
    <property type="protein sequence ID" value="CAD7622520.1"/>
    <property type="molecule type" value="Genomic_DNA"/>
</dbReference>
<sequence length="1039" mass="120710">MSTKLSKPLSPGDVITQDMPIIHVLFNKSKDKYCDNCFKQSDQLKRCAKCLEMHYCGKECQKNDWKYHKNECPLLRQEIPELLLSNDYLRFWVRFYLSVKKIPTFATEKHRLIDGSNVSLNDIKVDDIYFEAINRQRLEFEISHKVLTELGVRHKLEEVIHWVSFLYTCYPLIPMRSVGSVESITNSIGIGLYLQHRFIRHSCQPNSALIFKDLSLQLRAMRPIAAGEEITITRAALQWNRTDRQNDLKEWSIVCECDKCVHHLDRDVDYQRFQTYDLFPVHVFTFGTQFIDHVNKLLTDLDIMYGEFHPMKTMYLNLIVLNVHNCPLLTKSLLNELTVKLMKAIDITCLADGPLKDYLMDTFHLKRCAKCLQMYYCGKECQKKDWKYHKNECSLFQYEIPELLLSDDWLRLWFRFYLSVKKIPTFATEKHRLIDGSEVSLNDIKVDDIHVEAINGRRHEFESSHEVLAELGVRHEPEEVIHWVSFLYSCDPLFPILSVGSGGEPIGVGLYLQHRFIGHSCQPNCAYNGNDEDLSMQLRAMRPIAAGEDITLNCVPLTLNRTDRQNALKVWSIVCECDKCVHHLDRDIDYERFNPLQIGNLFPDRVLTSRSQLMAHVWKLLTDLDIMFGDFHPIKTVFLNVIVLNVYNCPHLTAALLNELEVRLIKAIAITIPIDATNRGFFDHTFHILQFSPNVLRLKNSLIQPSFPTQDIVSQLDPIIQSVVKMSPKLSKPLSPGDVITQDIPLIHILLIKSKGKYCDNCFKQSDQLKRCSKCLHMYYCGKECQKNDWKYHKNECPLYGHEMPILLRTNEGLRLWFRFYLSVQNIPTFATEKHRLFDGSEVSLNDFKDKTIVLNVDNSEFKRIAKVFMKYGIKYGREDLEEWVALMNGRWYLIQYGRPGYVDSVATGLYLQTSTLKHNCRPNSCCISSFNGHVIELRAMRSIAPGEEITISRMDLMLNKTDRQKALKSISIDCECEKCVANTDRNLDYLRLQPGYIQASRSPLDPLYREVMQMTSDALRVTSGQGCPFQDYFMQNVF</sequence>
<dbReference type="Gene3D" id="6.10.140.2220">
    <property type="match status" value="3"/>
</dbReference>
<dbReference type="GO" id="GO:0008270">
    <property type="term" value="F:zinc ion binding"/>
    <property type="evidence" value="ECO:0007669"/>
    <property type="project" value="UniProtKB-KW"/>
</dbReference>
<evidence type="ECO:0000259" key="6">
    <source>
        <dbReference type="PROSITE" id="PS50865"/>
    </source>
</evidence>
<dbReference type="InterPro" id="IPR050869">
    <property type="entry name" value="H3K4_H4K5_MeTrfase"/>
</dbReference>
<dbReference type="Pfam" id="PF01753">
    <property type="entry name" value="zf-MYND"/>
    <property type="match status" value="3"/>
</dbReference>
<dbReference type="SUPFAM" id="SSF144232">
    <property type="entry name" value="HIT/MYND zinc finger-like"/>
    <property type="match status" value="2"/>
</dbReference>
<evidence type="ECO:0000256" key="3">
    <source>
        <dbReference type="ARBA" id="ARBA00022833"/>
    </source>
</evidence>
<evidence type="ECO:0008006" key="9">
    <source>
        <dbReference type="Google" id="ProtNLM"/>
    </source>
</evidence>
<accession>A0A7R9KGI9</accession>
<dbReference type="CDD" id="cd20071">
    <property type="entry name" value="SET_SMYD"/>
    <property type="match status" value="3"/>
</dbReference>
<keyword evidence="8" id="KW-1185">Reference proteome</keyword>
<evidence type="ECO:0000256" key="1">
    <source>
        <dbReference type="ARBA" id="ARBA00022723"/>
    </source>
</evidence>
<dbReference type="Proteomes" id="UP000759131">
    <property type="component" value="Unassembled WGS sequence"/>
</dbReference>
<name>A0A7R9KGI9_9ACAR</name>
<keyword evidence="3" id="KW-0862">Zinc</keyword>
<dbReference type="GO" id="GO:0005634">
    <property type="term" value="C:nucleus"/>
    <property type="evidence" value="ECO:0007669"/>
    <property type="project" value="TreeGrafter"/>
</dbReference>
<dbReference type="InterPro" id="IPR001214">
    <property type="entry name" value="SET_dom"/>
</dbReference>
<dbReference type="Pfam" id="PF00856">
    <property type="entry name" value="SET"/>
    <property type="match status" value="3"/>
</dbReference>
<dbReference type="PANTHER" id="PTHR12197">
    <property type="entry name" value="HISTONE-LYSINE N-METHYLTRANSFERASE SMYD"/>
    <property type="match status" value="1"/>
</dbReference>
<feature type="domain" description="MYND-type" evidence="6">
    <location>
        <begin position="759"/>
        <end position="797"/>
    </location>
</feature>
<feature type="domain" description="MYND-type" evidence="6">
    <location>
        <begin position="349"/>
        <end position="393"/>
    </location>
</feature>
<protein>
    <recommendedName>
        <fullName evidence="9">MYND-type domain-containing protein</fullName>
    </recommendedName>
</protein>
<keyword evidence="1" id="KW-0479">Metal-binding</keyword>
<dbReference type="PANTHER" id="PTHR12197:SF251">
    <property type="entry name" value="EG:BACR7C10.4 PROTEIN"/>
    <property type="match status" value="1"/>
</dbReference>
<dbReference type="InterPro" id="IPR046341">
    <property type="entry name" value="SET_dom_sf"/>
</dbReference>
<dbReference type="PROSITE" id="PS01360">
    <property type="entry name" value="ZF_MYND_1"/>
    <property type="match status" value="2"/>
</dbReference>
<feature type="domain" description="MYND-type" evidence="6">
    <location>
        <begin position="34"/>
        <end position="72"/>
    </location>
</feature>
<dbReference type="OrthoDB" id="265717at2759"/>
<evidence type="ECO:0000259" key="5">
    <source>
        <dbReference type="PROSITE" id="PS50280"/>
    </source>
</evidence>
<dbReference type="GO" id="GO:0008170">
    <property type="term" value="F:N-methyltransferase activity"/>
    <property type="evidence" value="ECO:0007669"/>
    <property type="project" value="UniProtKB-ARBA"/>
</dbReference>
<evidence type="ECO:0000313" key="8">
    <source>
        <dbReference type="Proteomes" id="UP000759131"/>
    </source>
</evidence>
<dbReference type="EMBL" id="CAJPIZ010001139">
    <property type="protein sequence ID" value="CAG2102950.1"/>
    <property type="molecule type" value="Genomic_DNA"/>
</dbReference>
<dbReference type="GO" id="GO:0008757">
    <property type="term" value="F:S-adenosylmethionine-dependent methyltransferase activity"/>
    <property type="evidence" value="ECO:0007669"/>
    <property type="project" value="UniProtKB-ARBA"/>
</dbReference>
<evidence type="ECO:0000256" key="4">
    <source>
        <dbReference type="PROSITE-ProRule" id="PRU00134"/>
    </source>
</evidence>
<gene>
    <name evidence="7" type="ORF">OSB1V03_LOCUS2983</name>
</gene>
<dbReference type="PROSITE" id="PS50280">
    <property type="entry name" value="SET"/>
    <property type="match status" value="1"/>
</dbReference>
<keyword evidence="2 4" id="KW-0863">Zinc-finger</keyword>
<dbReference type="SUPFAM" id="SSF82199">
    <property type="entry name" value="SET domain"/>
    <property type="match status" value="3"/>
</dbReference>
<dbReference type="PROSITE" id="PS50865">
    <property type="entry name" value="ZF_MYND_2"/>
    <property type="match status" value="3"/>
</dbReference>
<evidence type="ECO:0000256" key="2">
    <source>
        <dbReference type="ARBA" id="ARBA00022771"/>
    </source>
</evidence>
<dbReference type="Gene3D" id="1.10.220.160">
    <property type="match status" value="2"/>
</dbReference>
<organism evidence="7">
    <name type="scientific">Medioppia subpectinata</name>
    <dbReference type="NCBI Taxonomy" id="1979941"/>
    <lineage>
        <taxon>Eukaryota</taxon>
        <taxon>Metazoa</taxon>
        <taxon>Ecdysozoa</taxon>
        <taxon>Arthropoda</taxon>
        <taxon>Chelicerata</taxon>
        <taxon>Arachnida</taxon>
        <taxon>Acari</taxon>
        <taxon>Acariformes</taxon>
        <taxon>Sarcoptiformes</taxon>
        <taxon>Oribatida</taxon>
        <taxon>Brachypylina</taxon>
        <taxon>Oppioidea</taxon>
        <taxon>Oppiidae</taxon>
        <taxon>Medioppia</taxon>
    </lineage>
</organism>